<evidence type="ECO:0000256" key="4">
    <source>
        <dbReference type="ARBA" id="ARBA00022496"/>
    </source>
</evidence>
<protein>
    <submittedName>
        <fullName evidence="17">TonB-dependent receptor</fullName>
    </submittedName>
</protein>
<keyword evidence="7" id="KW-0406">Ion transport</keyword>
<feature type="region of interest" description="Disordered" evidence="13">
    <location>
        <begin position="28"/>
        <end position="55"/>
    </location>
</feature>
<dbReference type="GO" id="GO:0009279">
    <property type="term" value="C:cell outer membrane"/>
    <property type="evidence" value="ECO:0007669"/>
    <property type="project" value="UniProtKB-SubCell"/>
</dbReference>
<keyword evidence="18" id="KW-1185">Reference proteome</keyword>
<evidence type="ECO:0000256" key="7">
    <source>
        <dbReference type="ARBA" id="ARBA00023065"/>
    </source>
</evidence>
<dbReference type="PANTHER" id="PTHR32552:SF81">
    <property type="entry name" value="TONB-DEPENDENT OUTER MEMBRANE RECEPTOR"/>
    <property type="match status" value="1"/>
</dbReference>
<dbReference type="InterPro" id="IPR036942">
    <property type="entry name" value="Beta-barrel_TonB_sf"/>
</dbReference>
<dbReference type="PANTHER" id="PTHR32552">
    <property type="entry name" value="FERRICHROME IRON RECEPTOR-RELATED"/>
    <property type="match status" value="1"/>
</dbReference>
<evidence type="ECO:0000259" key="16">
    <source>
        <dbReference type="Pfam" id="PF07715"/>
    </source>
</evidence>
<comment type="similarity">
    <text evidence="11 12">Belongs to the TonB-dependent receptor family.</text>
</comment>
<evidence type="ECO:0000256" key="10">
    <source>
        <dbReference type="ARBA" id="ARBA00023237"/>
    </source>
</evidence>
<keyword evidence="4" id="KW-0410">Iron transport</keyword>
<evidence type="ECO:0000256" key="9">
    <source>
        <dbReference type="ARBA" id="ARBA00023136"/>
    </source>
</evidence>
<dbReference type="Pfam" id="PF00593">
    <property type="entry name" value="TonB_dep_Rec_b-barrel"/>
    <property type="match status" value="1"/>
</dbReference>
<evidence type="ECO:0000313" key="18">
    <source>
        <dbReference type="Proteomes" id="UP000265366"/>
    </source>
</evidence>
<dbReference type="Proteomes" id="UP000265366">
    <property type="component" value="Unassembled WGS sequence"/>
</dbReference>
<feature type="domain" description="TonB-dependent receptor plug" evidence="16">
    <location>
        <begin position="70"/>
        <end position="177"/>
    </location>
</feature>
<evidence type="ECO:0000256" key="2">
    <source>
        <dbReference type="ARBA" id="ARBA00022448"/>
    </source>
</evidence>
<evidence type="ECO:0000256" key="5">
    <source>
        <dbReference type="ARBA" id="ARBA00022692"/>
    </source>
</evidence>
<evidence type="ECO:0000259" key="15">
    <source>
        <dbReference type="Pfam" id="PF00593"/>
    </source>
</evidence>
<feature type="domain" description="TonB-dependent receptor-like beta-barrel" evidence="15">
    <location>
        <begin position="279"/>
        <end position="719"/>
    </location>
</feature>
<proteinExistence type="inferred from homology"/>
<organism evidence="17 18">
    <name type="scientific">Aurantiacibacter xanthus</name>
    <dbReference type="NCBI Taxonomy" id="1784712"/>
    <lineage>
        <taxon>Bacteria</taxon>
        <taxon>Pseudomonadati</taxon>
        <taxon>Pseudomonadota</taxon>
        <taxon>Alphaproteobacteria</taxon>
        <taxon>Sphingomonadales</taxon>
        <taxon>Erythrobacteraceae</taxon>
        <taxon>Aurantiacibacter</taxon>
    </lineage>
</organism>
<feature type="chain" id="PRO_5017462425" evidence="14">
    <location>
        <begin position="25"/>
        <end position="763"/>
    </location>
</feature>
<reference evidence="17 18" key="1">
    <citation type="submission" date="2018-08" db="EMBL/GenBank/DDBJ databases">
        <title>Erythrobacter zhengii sp.nov., a bacterium isolated from deep-sea sediment.</title>
        <authorList>
            <person name="Fang C."/>
            <person name="Wu Y.-H."/>
            <person name="Sun C."/>
            <person name="Wang H."/>
            <person name="Cheng H."/>
            <person name="Meng F.-X."/>
            <person name="Wang C.-S."/>
            <person name="Xu X.-W."/>
        </authorList>
    </citation>
    <scope>NUCLEOTIDE SEQUENCE [LARGE SCALE GENOMIC DNA]</scope>
    <source>
        <strain evidence="17 18">CCTCC AB 2015396</strain>
    </source>
</reference>
<keyword evidence="10 11" id="KW-0998">Cell outer membrane</keyword>
<dbReference type="InterPro" id="IPR000531">
    <property type="entry name" value="Beta-barrel_TonB"/>
</dbReference>
<comment type="caution">
    <text evidence="17">The sequence shown here is derived from an EMBL/GenBank/DDBJ whole genome shotgun (WGS) entry which is preliminary data.</text>
</comment>
<evidence type="ECO:0000256" key="8">
    <source>
        <dbReference type="ARBA" id="ARBA00023077"/>
    </source>
</evidence>
<dbReference type="InterPro" id="IPR012910">
    <property type="entry name" value="Plug_dom"/>
</dbReference>
<dbReference type="OrthoDB" id="9760333at2"/>
<keyword evidence="8 12" id="KW-0798">TonB box</keyword>
<keyword evidence="6" id="KW-0408">Iron</keyword>
<keyword evidence="2 11" id="KW-0813">Transport</keyword>
<keyword evidence="9 11" id="KW-0472">Membrane</keyword>
<keyword evidence="17" id="KW-0675">Receptor</keyword>
<dbReference type="EMBL" id="QXFM01000140">
    <property type="protein sequence ID" value="RIV80931.1"/>
    <property type="molecule type" value="Genomic_DNA"/>
</dbReference>
<accession>A0A3A1P3U8</accession>
<gene>
    <name evidence="17" type="ORF">D2V17_18715</name>
</gene>
<dbReference type="SUPFAM" id="SSF56935">
    <property type="entry name" value="Porins"/>
    <property type="match status" value="1"/>
</dbReference>
<sequence>MRHIFQTFTSLTVIAVCCAAPAVAQDGNAPTSSDLVGDTNQGQATPAASSARRNESQDIIVTAQRRESTVREVPFSIAAFSGGELTQQQVFSPSALTTELPGITVNTSDKSLSILSIRGNVSTFRTATLDTPVAYFQDDIYYVFNNDLNANFYDVERVEVLRGPQGTLFGRNVVGGAIAVVTNNPKFDDEFSMQVTAGNGGYFRTEGMVNTTVIEDKLAARFAFSTESSEGLIKTPNQPGNYGETDGYAMRGKLLFRPTDTLEIVLAGDYSYTTGNAGSIQLGIGGDQVVPASFGDFTNDEWTNNDYAPSPYRQRLRGGYLRGDLDLFGGTLTAITGYRMNDSHAINDDIPVGTVVPVFDRRQDVRNRSFTQEIRFASAPNRLSYVVGAYYLNADVSTTNTFYYSPLPGSVFDGRIPTNPDVSNITRVQDGQVRSYAIFGELTFEVTDRLSVVAGGRYTKDKKSIDYRAFSTTDPTGIPGLGFPGEVDASGGQSWDAFTPRFTIKYEPVDGVNLYATYAKGFKSGGFVDNAYLNPTIPLDPEKARNFEIGAKTRLFDNMLDLNIALFDQQTKDLQNFSGAGGVAHTFNGTLKMQGMELESKLRPLDGLLLTFNYTYLDGEYTSLYDPLVDVDYSGNPAKYAPRHSFLARVKYDAYLPDGAILTPQVEFNYSSRISTDDANDLSTWQNLYDDTRGRTLNARLNYESADGRWNLGLWGKNLTNNYQIMHADDITAFLVVPNGQSRYWKIFTNTPRSYGVTLGYKF</sequence>
<keyword evidence="5 11" id="KW-0812">Transmembrane</keyword>
<comment type="subcellular location">
    <subcellularLocation>
        <location evidence="1 11">Cell outer membrane</location>
        <topology evidence="1 11">Multi-pass membrane protein</topology>
    </subcellularLocation>
</comment>
<evidence type="ECO:0000313" key="17">
    <source>
        <dbReference type="EMBL" id="RIV80931.1"/>
    </source>
</evidence>
<evidence type="ECO:0000256" key="1">
    <source>
        <dbReference type="ARBA" id="ARBA00004571"/>
    </source>
</evidence>
<evidence type="ECO:0000256" key="13">
    <source>
        <dbReference type="SAM" id="MobiDB-lite"/>
    </source>
</evidence>
<dbReference type="InterPro" id="IPR039426">
    <property type="entry name" value="TonB-dep_rcpt-like"/>
</dbReference>
<evidence type="ECO:0000256" key="11">
    <source>
        <dbReference type="PROSITE-ProRule" id="PRU01360"/>
    </source>
</evidence>
<name>A0A3A1P3U8_9SPHN</name>
<keyword evidence="14" id="KW-0732">Signal</keyword>
<feature type="signal peptide" evidence="14">
    <location>
        <begin position="1"/>
        <end position="24"/>
    </location>
</feature>
<dbReference type="PROSITE" id="PS52016">
    <property type="entry name" value="TONB_DEPENDENT_REC_3"/>
    <property type="match status" value="1"/>
</dbReference>
<evidence type="ECO:0000256" key="3">
    <source>
        <dbReference type="ARBA" id="ARBA00022452"/>
    </source>
</evidence>
<evidence type="ECO:0000256" key="14">
    <source>
        <dbReference type="SAM" id="SignalP"/>
    </source>
</evidence>
<keyword evidence="3 11" id="KW-1134">Transmembrane beta strand</keyword>
<dbReference type="Pfam" id="PF07715">
    <property type="entry name" value="Plug"/>
    <property type="match status" value="1"/>
</dbReference>
<evidence type="ECO:0000256" key="6">
    <source>
        <dbReference type="ARBA" id="ARBA00023004"/>
    </source>
</evidence>
<feature type="compositionally biased region" description="Polar residues" evidence="13">
    <location>
        <begin position="28"/>
        <end position="48"/>
    </location>
</feature>
<dbReference type="Gene3D" id="2.40.170.20">
    <property type="entry name" value="TonB-dependent receptor, beta-barrel domain"/>
    <property type="match status" value="1"/>
</dbReference>
<dbReference type="AlphaFoldDB" id="A0A3A1P3U8"/>
<dbReference type="GO" id="GO:0006826">
    <property type="term" value="P:iron ion transport"/>
    <property type="evidence" value="ECO:0007669"/>
    <property type="project" value="UniProtKB-KW"/>
</dbReference>
<evidence type="ECO:0000256" key="12">
    <source>
        <dbReference type="RuleBase" id="RU003357"/>
    </source>
</evidence>